<dbReference type="Proteomes" id="UP000273278">
    <property type="component" value="Chromosome"/>
</dbReference>
<evidence type="ECO:0000313" key="3">
    <source>
        <dbReference type="Proteomes" id="UP000273278"/>
    </source>
</evidence>
<name>A0A3G3IFD6_9ARCH</name>
<sequence length="111" mass="12001">MKFGVISEGEGLDSLVAEDFGHAPCFLIVDSDTLDYTVVDNEYANGEGAGYKVAKAIVGLGVDVVIVGGIGTHGLKILQDAGIRVFYDMDDTVENCIKEVKDRLELEKKFE</sequence>
<dbReference type="RefSeq" id="WP_015504273.1">
    <property type="nucleotide sequence ID" value="NZ_CAYARL010000008.1"/>
</dbReference>
<dbReference type="InterPro" id="IPR036105">
    <property type="entry name" value="DiNase_FeMo-co_biosyn_sf"/>
</dbReference>
<gene>
    <name evidence="2" type="ORF">BKD89_01855</name>
</gene>
<organism evidence="2 3">
    <name type="scientific">Methanomethylophilus alvi</name>
    <dbReference type="NCBI Taxonomy" id="1291540"/>
    <lineage>
        <taxon>Archaea</taxon>
        <taxon>Methanobacteriati</taxon>
        <taxon>Thermoplasmatota</taxon>
        <taxon>Thermoplasmata</taxon>
        <taxon>Methanomassiliicoccales</taxon>
        <taxon>Methanomethylophilaceae</taxon>
        <taxon>Methanomethylophilus</taxon>
    </lineage>
</organism>
<dbReference type="EMBL" id="CP017686">
    <property type="protein sequence ID" value="AYQ54557.1"/>
    <property type="molecule type" value="Genomic_DNA"/>
</dbReference>
<proteinExistence type="predicted"/>
<dbReference type="PANTHER" id="PTHR42983:SF1">
    <property type="entry name" value="IRON-MOLYBDENUM PROTEIN"/>
    <property type="match status" value="1"/>
</dbReference>
<dbReference type="GeneID" id="41321173"/>
<accession>A0A3G3IFD6</accession>
<dbReference type="AlphaFoldDB" id="A0A3G3IFD6"/>
<dbReference type="OMA" id="EDFGHAP"/>
<protein>
    <recommendedName>
        <fullName evidence="1">Dinitrogenase iron-molybdenum cofactor biosynthesis domain-containing protein</fullName>
    </recommendedName>
</protein>
<dbReference type="PANTHER" id="PTHR42983">
    <property type="entry name" value="DINITROGENASE IRON-MOLYBDENUM COFACTOR PROTEIN-RELATED"/>
    <property type="match status" value="1"/>
</dbReference>
<reference evidence="2 3" key="1">
    <citation type="submission" date="2016-10" db="EMBL/GenBank/DDBJ databases">
        <title>Complete genome of the TMA-utilizing, human hosted archaeon Methanomethylophilus alvus Gen. nov, sp. nov., strain Mx-05, derived from a pure culture.</title>
        <authorList>
            <person name="Brugere J.-F."/>
            <person name="Ben Hania W."/>
            <person name="Chaudhary P.P."/>
            <person name="Gaci N."/>
            <person name="Borrel G."/>
            <person name="Cao Van Tuat L."/>
            <person name="Fardeau M.-L."/>
            <person name="Harris H.M.B."/>
            <person name="O'Toole P.W."/>
            <person name="Ollivier B."/>
        </authorList>
    </citation>
    <scope>NUCLEOTIDE SEQUENCE [LARGE SCALE GENOMIC DNA]</scope>
    <source>
        <strain evidence="2 3">Mx-05</strain>
    </source>
</reference>
<dbReference type="Pfam" id="PF02579">
    <property type="entry name" value="Nitro_FeMo-Co"/>
    <property type="match status" value="1"/>
</dbReference>
<dbReference type="SUPFAM" id="SSF53146">
    <property type="entry name" value="Nitrogenase accessory factor-like"/>
    <property type="match status" value="1"/>
</dbReference>
<evidence type="ECO:0000313" key="2">
    <source>
        <dbReference type="EMBL" id="AYQ54557.1"/>
    </source>
</evidence>
<evidence type="ECO:0000259" key="1">
    <source>
        <dbReference type="Pfam" id="PF02579"/>
    </source>
</evidence>
<dbReference type="InterPro" id="IPR003731">
    <property type="entry name" value="Di-Nase_FeMo-co_biosynth"/>
</dbReference>
<feature type="domain" description="Dinitrogenase iron-molybdenum cofactor biosynthesis" evidence="1">
    <location>
        <begin position="13"/>
        <end position="101"/>
    </location>
</feature>
<dbReference type="Gene3D" id="3.30.420.130">
    <property type="entry name" value="Dinitrogenase iron-molybdenum cofactor biosynthesis domain"/>
    <property type="match status" value="1"/>
</dbReference>